<accession>A0A6M3IQS1</accession>
<name>A0A6M3IQS1_9ZZZZ</name>
<sequence>MTVSIKDQGTGQLGTTKTTLYTCPASTQAIVKTITLTNTSGSTVKVNLYVQKDGTNSRRICPKDMELKAGYTYKDNDVHTLDAADLVEGDANVASVIDYSISGVQEA</sequence>
<organism evidence="1">
    <name type="scientific">viral metagenome</name>
    <dbReference type="NCBI Taxonomy" id="1070528"/>
    <lineage>
        <taxon>unclassified sequences</taxon>
        <taxon>metagenomes</taxon>
        <taxon>organismal metagenomes</taxon>
    </lineage>
</organism>
<reference evidence="1" key="1">
    <citation type="submission" date="2020-03" db="EMBL/GenBank/DDBJ databases">
        <title>The deep terrestrial virosphere.</title>
        <authorList>
            <person name="Holmfeldt K."/>
            <person name="Nilsson E."/>
            <person name="Simone D."/>
            <person name="Lopez-Fernandez M."/>
            <person name="Wu X."/>
            <person name="de Brujin I."/>
            <person name="Lundin D."/>
            <person name="Andersson A."/>
            <person name="Bertilsson S."/>
            <person name="Dopson M."/>
        </authorList>
    </citation>
    <scope>NUCLEOTIDE SEQUENCE</scope>
    <source>
        <strain evidence="1">MM415B01221</strain>
    </source>
</reference>
<evidence type="ECO:0000313" key="1">
    <source>
        <dbReference type="EMBL" id="QJA59896.1"/>
    </source>
</evidence>
<gene>
    <name evidence="1" type="ORF">MM415B01221_0005</name>
</gene>
<dbReference type="EMBL" id="MT141388">
    <property type="protein sequence ID" value="QJA59896.1"/>
    <property type="molecule type" value="Genomic_DNA"/>
</dbReference>
<proteinExistence type="predicted"/>
<protein>
    <submittedName>
        <fullName evidence="1">Uncharacterized protein</fullName>
    </submittedName>
</protein>
<dbReference type="AlphaFoldDB" id="A0A6M3IQS1"/>